<keyword evidence="2" id="KW-1185">Reference proteome</keyword>
<accession>A0A162ZPD8</accession>
<dbReference type="Proteomes" id="UP000077315">
    <property type="component" value="Unassembled WGS sequence"/>
</dbReference>
<dbReference type="EMBL" id="KV440995">
    <property type="protein sequence ID" value="OAD68221.1"/>
    <property type="molecule type" value="Genomic_DNA"/>
</dbReference>
<evidence type="ECO:0000313" key="2">
    <source>
        <dbReference type="Proteomes" id="UP000077315"/>
    </source>
</evidence>
<dbReference type="GeneID" id="28993382"/>
<organism evidence="1 2">
    <name type="scientific">Phycomyces blakesleeanus (strain ATCC 8743b / DSM 1359 / FGSC 10004 / NBRC 33097 / NRRL 1555)</name>
    <dbReference type="NCBI Taxonomy" id="763407"/>
    <lineage>
        <taxon>Eukaryota</taxon>
        <taxon>Fungi</taxon>
        <taxon>Fungi incertae sedis</taxon>
        <taxon>Mucoromycota</taxon>
        <taxon>Mucoromycotina</taxon>
        <taxon>Mucoromycetes</taxon>
        <taxon>Mucorales</taxon>
        <taxon>Phycomycetaceae</taxon>
        <taxon>Phycomyces</taxon>
    </lineage>
</organism>
<proteinExistence type="predicted"/>
<dbReference type="OrthoDB" id="10371019at2759"/>
<dbReference type="VEuPathDB" id="FungiDB:PHYBLDRAFT_150405"/>
<evidence type="ECO:0000313" key="1">
    <source>
        <dbReference type="EMBL" id="OAD68221.1"/>
    </source>
</evidence>
<dbReference type="InParanoid" id="A0A162ZPD8"/>
<dbReference type="AlphaFoldDB" id="A0A162ZPD8"/>
<gene>
    <name evidence="1" type="ORF">PHYBLDRAFT_150405</name>
</gene>
<sequence>MAPITFSSPLQPNQRLIRKAIARQLRLAHPTRSLNGRIYARTSMAVHSHTTKDTLHARLISLREEKHALFLMLKKRMEHKRESAIQYH</sequence>
<dbReference type="RefSeq" id="XP_018286261.1">
    <property type="nucleotide sequence ID" value="XM_018432476.1"/>
</dbReference>
<reference evidence="2" key="1">
    <citation type="submission" date="2015-06" db="EMBL/GenBank/DDBJ databases">
        <title>Expansion of signal transduction pathways in fungi by whole-genome duplication.</title>
        <authorList>
            <consortium name="DOE Joint Genome Institute"/>
            <person name="Corrochano L.M."/>
            <person name="Kuo A."/>
            <person name="Marcet-Houben M."/>
            <person name="Polaino S."/>
            <person name="Salamov A."/>
            <person name="Villalobos J.M."/>
            <person name="Alvarez M.I."/>
            <person name="Avalos J."/>
            <person name="Benito E.P."/>
            <person name="Benoit I."/>
            <person name="Burger G."/>
            <person name="Camino L.P."/>
            <person name="Canovas D."/>
            <person name="Cerda-Olmedo E."/>
            <person name="Cheng J.-F."/>
            <person name="Dominguez A."/>
            <person name="Elias M."/>
            <person name="Eslava A.P."/>
            <person name="Glaser F."/>
            <person name="Grimwood J."/>
            <person name="Gutierrez G."/>
            <person name="Heitman J."/>
            <person name="Henrissat B."/>
            <person name="Iturriaga E.A."/>
            <person name="Lang B.F."/>
            <person name="Lavin J.L."/>
            <person name="Lee S."/>
            <person name="Li W."/>
            <person name="Lindquist E."/>
            <person name="Lopez-Garcia S."/>
            <person name="Luque E.M."/>
            <person name="Marcos A.T."/>
            <person name="Martin J."/>
            <person name="McCluskey K."/>
            <person name="Medina H.R."/>
            <person name="Miralles-Duran A."/>
            <person name="Miyazaki A."/>
            <person name="Munoz-Torres E."/>
            <person name="Oguiza J.A."/>
            <person name="Ohm R."/>
            <person name="Olmedo M."/>
            <person name="Orejas M."/>
            <person name="Ortiz-Castellanos L."/>
            <person name="Pisabarro A.G."/>
            <person name="Rodriguez-Romero J."/>
            <person name="Ruiz-Herrera J."/>
            <person name="Ruiz-Vazquez R."/>
            <person name="Sanz C."/>
            <person name="Schackwitz W."/>
            <person name="Schmutz J."/>
            <person name="Shahriari M."/>
            <person name="Shelest E."/>
            <person name="Silva-Franco F."/>
            <person name="Soanes D."/>
            <person name="Syed K."/>
            <person name="Tagua V.G."/>
            <person name="Talbot N.J."/>
            <person name="Thon M."/>
            <person name="De vries R.P."/>
            <person name="Wiebenga A."/>
            <person name="Yadav J.S."/>
            <person name="Braun E.L."/>
            <person name="Baker S."/>
            <person name="Garre V."/>
            <person name="Horwitz B."/>
            <person name="Torres-Martinez S."/>
            <person name="Idnurm A."/>
            <person name="Herrera-Estrella A."/>
            <person name="Gabaldon T."/>
            <person name="Grigoriev I.V."/>
        </authorList>
    </citation>
    <scope>NUCLEOTIDE SEQUENCE [LARGE SCALE GENOMIC DNA]</scope>
    <source>
        <strain evidence="2">NRRL 1555(-)</strain>
    </source>
</reference>
<name>A0A162ZPD8_PHYB8</name>
<protein>
    <submittedName>
        <fullName evidence="1">Uncharacterized protein</fullName>
    </submittedName>
</protein>